<dbReference type="RefSeq" id="XP_001317332.1">
    <property type="nucleotide sequence ID" value="XM_001317297.1"/>
</dbReference>
<accession>A2EQG7</accession>
<dbReference type="AlphaFoldDB" id="A2EQG7"/>
<organism evidence="2 3">
    <name type="scientific">Trichomonas vaginalis (strain ATCC PRA-98 / G3)</name>
    <dbReference type="NCBI Taxonomy" id="412133"/>
    <lineage>
        <taxon>Eukaryota</taxon>
        <taxon>Metamonada</taxon>
        <taxon>Parabasalia</taxon>
        <taxon>Trichomonadida</taxon>
        <taxon>Trichomonadidae</taxon>
        <taxon>Trichomonas</taxon>
    </lineage>
</organism>
<dbReference type="SMR" id="A2EQG7"/>
<evidence type="ECO:0000256" key="1">
    <source>
        <dbReference type="SAM" id="MobiDB-lite"/>
    </source>
</evidence>
<dbReference type="InParanoid" id="A2EQG7"/>
<dbReference type="KEGG" id="tva:4762975"/>
<dbReference type="EMBL" id="DS113457">
    <property type="protein sequence ID" value="EAY05109.1"/>
    <property type="molecule type" value="Genomic_DNA"/>
</dbReference>
<gene>
    <name evidence="2" type="ORF">TVAG_108430</name>
</gene>
<evidence type="ECO:0000313" key="2">
    <source>
        <dbReference type="EMBL" id="EAY05109.1"/>
    </source>
</evidence>
<dbReference type="VEuPathDB" id="TrichDB:TVAGG3_0214410"/>
<reference evidence="2" key="1">
    <citation type="submission" date="2006-10" db="EMBL/GenBank/DDBJ databases">
        <authorList>
            <person name="Amadeo P."/>
            <person name="Zhao Q."/>
            <person name="Wortman J."/>
            <person name="Fraser-Liggett C."/>
            <person name="Carlton J."/>
        </authorList>
    </citation>
    <scope>NUCLEOTIDE SEQUENCE</scope>
    <source>
        <strain evidence="2">G3</strain>
    </source>
</reference>
<feature type="region of interest" description="Disordered" evidence="1">
    <location>
        <begin position="1"/>
        <end position="23"/>
    </location>
</feature>
<evidence type="ECO:0008006" key="4">
    <source>
        <dbReference type="Google" id="ProtNLM"/>
    </source>
</evidence>
<evidence type="ECO:0000313" key="3">
    <source>
        <dbReference type="Proteomes" id="UP000001542"/>
    </source>
</evidence>
<keyword evidence="3" id="KW-1185">Reference proteome</keyword>
<protein>
    <recommendedName>
        <fullName evidence="4">SCP domain-containing protein</fullName>
    </recommendedName>
</protein>
<name>A2EQG7_TRIV3</name>
<proteinExistence type="predicted"/>
<dbReference type="VEuPathDB" id="TrichDB:TVAG_108430"/>
<dbReference type="Proteomes" id="UP000001542">
    <property type="component" value="Unassembled WGS sequence"/>
</dbReference>
<sequence>MPNDRDTLQNDEDNATDTASQAGKNVEIATEESLFEAINLYRESMKLPPLKFDNVLRNYSLELVQNKEIIIPTVDFKVYMTKFRFLDQWRKRSTDRYMKKWIADPSKRTVLLSPGNYGATCIFSKPNTKENYVAVFVSSVFIPN</sequence>
<reference evidence="2" key="2">
    <citation type="journal article" date="2007" name="Science">
        <title>Draft genome sequence of the sexually transmitted pathogen Trichomonas vaginalis.</title>
        <authorList>
            <person name="Carlton J.M."/>
            <person name="Hirt R.P."/>
            <person name="Silva J.C."/>
            <person name="Delcher A.L."/>
            <person name="Schatz M."/>
            <person name="Zhao Q."/>
            <person name="Wortman J.R."/>
            <person name="Bidwell S.L."/>
            <person name="Alsmark U.C.M."/>
            <person name="Besteiro S."/>
            <person name="Sicheritz-Ponten T."/>
            <person name="Noel C.J."/>
            <person name="Dacks J.B."/>
            <person name="Foster P.G."/>
            <person name="Simillion C."/>
            <person name="Van de Peer Y."/>
            <person name="Miranda-Saavedra D."/>
            <person name="Barton G.J."/>
            <person name="Westrop G.D."/>
            <person name="Mueller S."/>
            <person name="Dessi D."/>
            <person name="Fiori P.L."/>
            <person name="Ren Q."/>
            <person name="Paulsen I."/>
            <person name="Zhang H."/>
            <person name="Bastida-Corcuera F.D."/>
            <person name="Simoes-Barbosa A."/>
            <person name="Brown M.T."/>
            <person name="Hayes R.D."/>
            <person name="Mukherjee M."/>
            <person name="Okumura C.Y."/>
            <person name="Schneider R."/>
            <person name="Smith A.J."/>
            <person name="Vanacova S."/>
            <person name="Villalvazo M."/>
            <person name="Haas B.J."/>
            <person name="Pertea M."/>
            <person name="Feldblyum T.V."/>
            <person name="Utterback T.R."/>
            <person name="Shu C.L."/>
            <person name="Osoegawa K."/>
            <person name="de Jong P.J."/>
            <person name="Hrdy I."/>
            <person name="Horvathova L."/>
            <person name="Zubacova Z."/>
            <person name="Dolezal P."/>
            <person name="Malik S.B."/>
            <person name="Logsdon J.M. Jr."/>
            <person name="Henze K."/>
            <person name="Gupta A."/>
            <person name="Wang C.C."/>
            <person name="Dunne R.L."/>
            <person name="Upcroft J.A."/>
            <person name="Upcroft P."/>
            <person name="White O."/>
            <person name="Salzberg S.L."/>
            <person name="Tang P."/>
            <person name="Chiu C.-H."/>
            <person name="Lee Y.-S."/>
            <person name="Embley T.M."/>
            <person name="Coombs G.H."/>
            <person name="Mottram J.C."/>
            <person name="Tachezy J."/>
            <person name="Fraser-Liggett C.M."/>
            <person name="Johnson P.J."/>
        </authorList>
    </citation>
    <scope>NUCLEOTIDE SEQUENCE [LARGE SCALE GENOMIC DNA]</scope>
    <source>
        <strain evidence="2">G3</strain>
    </source>
</reference>